<sequence length="523" mass="58156">MYYFSLLAAATFIVLSVQTCASPHFYLSQRQDGTDKNQARANAVKEAFSHAWDGYYQYAAPNDELHPVTNNFSNSRNGWAASAVDALSTAILMQESEVVDQILSLVPTIDFDHTDTDVSLFETTIRYLGGLLSGYDLLSGPLSNLASNKTAVDQVLKQAIRLADNLAYAFDTPTGIPSNNLIFANKSTDGSTNNGLATAGTLVLEWTHLSDLTGNQTYAELSQKGESYLLNPKPATSEPWPGLVGYSINIQTGLFEDASGGWSGGTDSFYEYLIKMYAYDPSRFETYKDRWVLAADSSIAHLASHPSSRPDLTFMAEYMGTNLLFESQHLTCFDGGSFILGGLILKEQKYVDFGLELTNGCHNTYTSTQTGIGPEIFRWITNDTAVNETANPLPPPNQKEFYDKNGFYITNSYYALRPEVIESYYYSYRATKDEKYREWAWDAFVAINSTCRTGSGFAELKDVNAKDGGGYGDFQDSFWFAEVLKYSYLIFAPDDEWQVEHEGVNHWVFNTEAHPIPVAGKPV</sequence>
<keyword evidence="6 13" id="KW-1015">Disulfide bond</keyword>
<dbReference type="OrthoDB" id="8118055at2759"/>
<evidence type="ECO:0000256" key="4">
    <source>
        <dbReference type="ARBA" id="ARBA00022729"/>
    </source>
</evidence>
<dbReference type="PANTHER" id="PTHR11742:SF101">
    <property type="entry name" value="MANNOSYL-OLIGOSACCHARIDE ALPHA-1,2-MANNOSIDASE 1B"/>
    <property type="match status" value="1"/>
</dbReference>
<dbReference type="Gene3D" id="1.50.10.10">
    <property type="match status" value="1"/>
</dbReference>
<evidence type="ECO:0000256" key="7">
    <source>
        <dbReference type="ARBA" id="ARBA00023180"/>
    </source>
</evidence>
<comment type="similarity">
    <text evidence="3 14">Belongs to the glycosyl hydrolase 47 family.</text>
</comment>
<name>A0A381LD77_BLUGR</name>
<keyword evidence="4 15" id="KW-0732">Signal</keyword>
<comment type="catalytic activity">
    <reaction evidence="9">
        <text>N(4)-(alpha-D-Man-(1-&gt;2)-alpha-D-Man-(1-&gt;2)-alpha-D-Man-(1-&gt;3)-[alpha-D-Man-(1-&gt;3)-[alpha-D-Man-(1-&gt;2)-alpha-D-Man-(1-&gt;6)]-alpha-D-Man-(1-&gt;6)]-beta-D-Man-(1-&gt;4)-beta-D-GlcNAc-(1-&gt;4)-beta-D-GlcNAc)-L-asparaginyl-[protein] (N-glucan mannose isomer 8A1,2,3B1,3) + 3 H2O = N(4)-(alpha-D-Man-(1-&gt;3)-[alpha-D-Man-(1-&gt;3)-[alpha-D-Man-(1-&gt;6)]-alpha-D-Man-(1-&gt;6)]-beta-D-Man-(1-&gt;4)-beta-D-GlcNAc-(1-&gt;4)-beta-D-GlcNAc)-L-asparaginyl-[protein] (N-glucan mannose isomer 5A1,2) + 3 beta-D-mannose</text>
        <dbReference type="Rhea" id="RHEA:56028"/>
        <dbReference type="Rhea" id="RHEA-COMP:14358"/>
        <dbReference type="Rhea" id="RHEA-COMP:14367"/>
        <dbReference type="ChEBI" id="CHEBI:15377"/>
        <dbReference type="ChEBI" id="CHEBI:28563"/>
        <dbReference type="ChEBI" id="CHEBI:59087"/>
        <dbReference type="ChEBI" id="CHEBI:60628"/>
        <dbReference type="EC" id="3.2.1.113"/>
    </reaction>
</comment>
<evidence type="ECO:0000256" key="2">
    <source>
        <dbReference type="ARBA" id="ARBA00004922"/>
    </source>
</evidence>
<dbReference type="Pfam" id="PF01532">
    <property type="entry name" value="Glyco_hydro_47"/>
    <property type="match status" value="1"/>
</dbReference>
<feature type="active site" description="Proton donor" evidence="11">
    <location>
        <position position="122"/>
    </location>
</feature>
<accession>A0A381LD77</accession>
<dbReference type="FunFam" id="1.50.10.10:FF:000047">
    <property type="entry name" value="Mannosyl-oligosaccharide alpha-1,2-mannosidase"/>
    <property type="match status" value="1"/>
</dbReference>
<gene>
    <name evidence="16" type="ORF">BGT96224V2_LOCUS5011</name>
</gene>
<evidence type="ECO:0000256" key="3">
    <source>
        <dbReference type="ARBA" id="ARBA00007658"/>
    </source>
</evidence>
<evidence type="ECO:0000313" key="16">
    <source>
        <dbReference type="EMBL" id="SUZ11879.1"/>
    </source>
</evidence>
<dbReference type="GO" id="GO:0005783">
    <property type="term" value="C:endoplasmic reticulum"/>
    <property type="evidence" value="ECO:0007669"/>
    <property type="project" value="TreeGrafter"/>
</dbReference>
<evidence type="ECO:0000256" key="14">
    <source>
        <dbReference type="RuleBase" id="RU361193"/>
    </source>
</evidence>
<comment type="pathway">
    <text evidence="2">Protein modification; protein glycosylation.</text>
</comment>
<feature type="chain" id="PRO_5016772446" description="alpha-1,2-Mannosidase" evidence="15">
    <location>
        <begin position="22"/>
        <end position="523"/>
    </location>
</feature>
<evidence type="ECO:0000256" key="13">
    <source>
        <dbReference type="PIRSR" id="PIRSR601382-3"/>
    </source>
</evidence>
<keyword evidence="12" id="KW-0106">Calcium</keyword>
<feature type="disulfide bond" evidence="13">
    <location>
        <begin position="332"/>
        <end position="361"/>
    </location>
</feature>
<protein>
    <recommendedName>
        <fullName evidence="14">alpha-1,2-Mannosidase</fullName>
        <ecNumber evidence="14">3.2.1.-</ecNumber>
    </recommendedName>
</protein>
<dbReference type="GO" id="GO:0004571">
    <property type="term" value="F:mannosyl-oligosaccharide 1,2-alpha-mannosidase activity"/>
    <property type="evidence" value="ECO:0007669"/>
    <property type="project" value="UniProtKB-EC"/>
</dbReference>
<dbReference type="InterPro" id="IPR050749">
    <property type="entry name" value="Glycosyl_Hydrolase_47"/>
</dbReference>
<keyword evidence="8 14" id="KW-0326">Glycosidase</keyword>
<evidence type="ECO:0000256" key="9">
    <source>
        <dbReference type="ARBA" id="ARBA00047669"/>
    </source>
</evidence>
<dbReference type="InterPro" id="IPR036026">
    <property type="entry name" value="Seven-hairpin_glycosidases"/>
</dbReference>
<reference evidence="16" key="1">
    <citation type="submission" date="2018-07" db="EMBL/GenBank/DDBJ databases">
        <authorList>
            <person name="Quirk P.G."/>
            <person name="Krulwich T.A."/>
        </authorList>
    </citation>
    <scope>NUCLEOTIDE SEQUENCE</scope>
    <source>
        <strain evidence="16">96224</strain>
    </source>
</reference>
<feature type="signal peptide" evidence="15">
    <location>
        <begin position="1"/>
        <end position="21"/>
    </location>
</feature>
<dbReference type="InterPro" id="IPR012341">
    <property type="entry name" value="6hp_glycosidase-like_sf"/>
</dbReference>
<evidence type="ECO:0000256" key="15">
    <source>
        <dbReference type="SAM" id="SignalP"/>
    </source>
</evidence>
<evidence type="ECO:0000256" key="1">
    <source>
        <dbReference type="ARBA" id="ARBA00001913"/>
    </source>
</evidence>
<feature type="active site" description="Proton donor" evidence="11">
    <location>
        <position position="375"/>
    </location>
</feature>
<feature type="active site" evidence="11">
    <location>
        <position position="267"/>
    </location>
</feature>
<dbReference type="EMBL" id="UIGY01000152">
    <property type="protein sequence ID" value="SUZ11879.1"/>
    <property type="molecule type" value="Genomic_DNA"/>
</dbReference>
<feature type="binding site" evidence="12">
    <location>
        <position position="511"/>
    </location>
    <ligand>
        <name>Ca(2+)</name>
        <dbReference type="ChEBI" id="CHEBI:29108"/>
    </ligand>
</feature>
<feature type="active site" evidence="11">
    <location>
        <position position="419"/>
    </location>
</feature>
<evidence type="ECO:0000256" key="5">
    <source>
        <dbReference type="ARBA" id="ARBA00022801"/>
    </source>
</evidence>
<evidence type="ECO:0000256" key="11">
    <source>
        <dbReference type="PIRSR" id="PIRSR601382-1"/>
    </source>
</evidence>
<proteinExistence type="inferred from homology"/>
<dbReference type="EC" id="3.2.1.-" evidence="14"/>
<comment type="cofactor">
    <cofactor evidence="1 12">
        <name>Ca(2+)</name>
        <dbReference type="ChEBI" id="CHEBI:29108"/>
    </cofactor>
</comment>
<dbReference type="GO" id="GO:0036503">
    <property type="term" value="P:ERAD pathway"/>
    <property type="evidence" value="ECO:0007669"/>
    <property type="project" value="UniProtKB-ARBA"/>
</dbReference>
<dbReference type="GO" id="GO:0016020">
    <property type="term" value="C:membrane"/>
    <property type="evidence" value="ECO:0007669"/>
    <property type="project" value="InterPro"/>
</dbReference>
<dbReference type="InterPro" id="IPR001382">
    <property type="entry name" value="Glyco_hydro_47"/>
</dbReference>
<dbReference type="UniPathway" id="UPA00378"/>
<dbReference type="GO" id="GO:0005975">
    <property type="term" value="P:carbohydrate metabolic process"/>
    <property type="evidence" value="ECO:0007669"/>
    <property type="project" value="InterPro"/>
</dbReference>
<evidence type="ECO:0000256" key="6">
    <source>
        <dbReference type="ARBA" id="ARBA00023157"/>
    </source>
</evidence>
<evidence type="ECO:0000256" key="10">
    <source>
        <dbReference type="ARBA" id="ARBA00048605"/>
    </source>
</evidence>
<evidence type="ECO:0000256" key="8">
    <source>
        <dbReference type="ARBA" id="ARBA00023295"/>
    </source>
</evidence>
<dbReference type="PANTHER" id="PTHR11742">
    <property type="entry name" value="MANNOSYL-OLIGOSACCHARIDE ALPHA-1,2-MANNOSIDASE-RELATED"/>
    <property type="match status" value="1"/>
</dbReference>
<keyword evidence="12" id="KW-0479">Metal-binding</keyword>
<organism evidence="16">
    <name type="scientific">Blumeria graminis f. sp. tritici 96224</name>
    <dbReference type="NCBI Taxonomy" id="1268274"/>
    <lineage>
        <taxon>Eukaryota</taxon>
        <taxon>Fungi</taxon>
        <taxon>Dikarya</taxon>
        <taxon>Ascomycota</taxon>
        <taxon>Pezizomycotina</taxon>
        <taxon>Leotiomycetes</taxon>
        <taxon>Erysiphales</taxon>
        <taxon>Erysiphaceae</taxon>
        <taxon>Blumeria</taxon>
    </lineage>
</organism>
<comment type="catalytic activity">
    <reaction evidence="10">
        <text>N(4)-(alpha-D-Man-(1-&gt;2)-alpha-D-Man-(1-&gt;2)-alpha-D-Man-(1-&gt;3)-[alpha-D-Man-(1-&gt;2)-alpha-D-Man-(1-&gt;3)-[alpha-D-Man-(1-&gt;2)-alpha-D-Man-(1-&gt;6)]-alpha-D-Man-(1-&gt;6)]-beta-D-Man-(1-&gt;4)-beta-D-GlcNAc-(1-&gt;4)-beta-D-GlcNAc)-L-asparaginyl-[protein] (N-glucan mannose isomer 9A1,2,3B1,2,3) + 4 H2O = N(4)-(alpha-D-Man-(1-&gt;3)-[alpha-D-Man-(1-&gt;3)-[alpha-D-Man-(1-&gt;6)]-alpha-D-Man-(1-&gt;6)]-beta-D-Man-(1-&gt;4)-beta-D-GlcNAc-(1-&gt;4)-beta-D-GlcNAc)-L-asparaginyl-[protein] (N-glucan mannose isomer 5A1,2) + 4 beta-D-mannose</text>
        <dbReference type="Rhea" id="RHEA:56008"/>
        <dbReference type="Rhea" id="RHEA-COMP:14356"/>
        <dbReference type="Rhea" id="RHEA-COMP:14367"/>
        <dbReference type="ChEBI" id="CHEBI:15377"/>
        <dbReference type="ChEBI" id="CHEBI:28563"/>
        <dbReference type="ChEBI" id="CHEBI:59087"/>
        <dbReference type="ChEBI" id="CHEBI:139493"/>
        <dbReference type="EC" id="3.2.1.113"/>
    </reaction>
</comment>
<evidence type="ECO:0000256" key="12">
    <source>
        <dbReference type="PIRSR" id="PIRSR601382-2"/>
    </source>
</evidence>
<dbReference type="GO" id="GO:0005509">
    <property type="term" value="F:calcium ion binding"/>
    <property type="evidence" value="ECO:0007669"/>
    <property type="project" value="InterPro"/>
</dbReference>
<dbReference type="AlphaFoldDB" id="A0A381LD77"/>
<keyword evidence="5 14" id="KW-0378">Hydrolase</keyword>
<dbReference type="SUPFAM" id="SSF48225">
    <property type="entry name" value="Seven-hairpin glycosidases"/>
    <property type="match status" value="1"/>
</dbReference>
<keyword evidence="7" id="KW-0325">Glycoprotein</keyword>
<dbReference type="PRINTS" id="PR00747">
    <property type="entry name" value="GLYHDRLASE47"/>
</dbReference>